<proteinExistence type="predicted"/>
<dbReference type="OrthoDB" id="3258136at2759"/>
<sequence>MLLKFSKSDILNSALVYPETGALGYTILTRSHFIRDSGKDSDTESEDDNGETRRTIIYNKLGRSLLRSEIVIGKEKIIGAKGMFGCSSAILSRNVLGIPTRFDTEYFWMAAPDALTLLDYDSNQTKGSFHTNSMRVGEHFIAAPISGLGHDYLDFETHPLASTEELLVSFILMEVLRRSRFNLHTDSSDRSKLWRSTPLANWGRRLRRRSI</sequence>
<dbReference type="AlphaFoldDB" id="A0A9P7EPE7"/>
<dbReference type="GeneID" id="64631790"/>
<evidence type="ECO:0000313" key="1">
    <source>
        <dbReference type="EMBL" id="KAG1826870.1"/>
    </source>
</evidence>
<protein>
    <submittedName>
        <fullName evidence="1">Uncharacterized protein</fullName>
    </submittedName>
</protein>
<gene>
    <name evidence="1" type="ORF">BJ212DRAFT_1443101</name>
</gene>
<reference evidence="1" key="1">
    <citation type="journal article" date="2020" name="New Phytol.">
        <title>Comparative genomics reveals dynamic genome evolution in host specialist ectomycorrhizal fungi.</title>
        <authorList>
            <person name="Lofgren L.A."/>
            <person name="Nguyen N.H."/>
            <person name="Vilgalys R."/>
            <person name="Ruytinx J."/>
            <person name="Liao H.L."/>
            <person name="Branco S."/>
            <person name="Kuo A."/>
            <person name="LaButti K."/>
            <person name="Lipzen A."/>
            <person name="Andreopoulos W."/>
            <person name="Pangilinan J."/>
            <person name="Riley R."/>
            <person name="Hundley H."/>
            <person name="Na H."/>
            <person name="Barry K."/>
            <person name="Grigoriev I.V."/>
            <person name="Stajich J.E."/>
            <person name="Kennedy P.G."/>
        </authorList>
    </citation>
    <scope>NUCLEOTIDE SEQUENCE</scope>
    <source>
        <strain evidence="1">MN1</strain>
    </source>
</reference>
<accession>A0A9P7EPE7</accession>
<dbReference type="EMBL" id="JABBWG010000001">
    <property type="protein sequence ID" value="KAG1826870.1"/>
    <property type="molecule type" value="Genomic_DNA"/>
</dbReference>
<name>A0A9P7EPE7_9AGAM</name>
<evidence type="ECO:0000313" key="2">
    <source>
        <dbReference type="Proteomes" id="UP000807769"/>
    </source>
</evidence>
<organism evidence="1 2">
    <name type="scientific">Suillus subaureus</name>
    <dbReference type="NCBI Taxonomy" id="48587"/>
    <lineage>
        <taxon>Eukaryota</taxon>
        <taxon>Fungi</taxon>
        <taxon>Dikarya</taxon>
        <taxon>Basidiomycota</taxon>
        <taxon>Agaricomycotina</taxon>
        <taxon>Agaricomycetes</taxon>
        <taxon>Agaricomycetidae</taxon>
        <taxon>Boletales</taxon>
        <taxon>Suillineae</taxon>
        <taxon>Suillaceae</taxon>
        <taxon>Suillus</taxon>
    </lineage>
</organism>
<comment type="caution">
    <text evidence="1">The sequence shown here is derived from an EMBL/GenBank/DDBJ whole genome shotgun (WGS) entry which is preliminary data.</text>
</comment>
<keyword evidence="2" id="KW-1185">Reference proteome</keyword>
<dbReference type="Proteomes" id="UP000807769">
    <property type="component" value="Unassembled WGS sequence"/>
</dbReference>
<dbReference type="RefSeq" id="XP_041199717.1">
    <property type="nucleotide sequence ID" value="XM_041337774.1"/>
</dbReference>